<name>A0A450Y987_9GAMM</name>
<accession>A0A450Y987</accession>
<gene>
    <name evidence="3" type="ORF">BECKSD772E_GA0070983_102010</name>
    <name evidence="2" type="ORF">BECKSD772F_GA0070984_102110</name>
</gene>
<dbReference type="EMBL" id="CAADFR010000021">
    <property type="protein sequence ID" value="VFK38090.1"/>
    <property type="molecule type" value="Genomic_DNA"/>
</dbReference>
<keyword evidence="1" id="KW-0812">Transmembrane</keyword>
<evidence type="ECO:0000313" key="2">
    <source>
        <dbReference type="EMBL" id="VFK38090.1"/>
    </source>
</evidence>
<dbReference type="EMBL" id="CAADFU010000020">
    <property type="protein sequence ID" value="VFK42838.1"/>
    <property type="molecule type" value="Genomic_DNA"/>
</dbReference>
<evidence type="ECO:0000313" key="3">
    <source>
        <dbReference type="EMBL" id="VFK42838.1"/>
    </source>
</evidence>
<keyword evidence="1" id="KW-1133">Transmembrane helix</keyword>
<proteinExistence type="predicted"/>
<keyword evidence="1" id="KW-0472">Membrane</keyword>
<reference evidence="2" key="1">
    <citation type="submission" date="2019-02" db="EMBL/GenBank/DDBJ databases">
        <authorList>
            <person name="Gruber-Vodicka R. H."/>
            <person name="Seah K. B. B."/>
        </authorList>
    </citation>
    <scope>NUCLEOTIDE SEQUENCE</scope>
    <source>
        <strain evidence="3">BECK_S1320</strain>
        <strain evidence="2">BECK_S1321</strain>
    </source>
</reference>
<feature type="transmembrane region" description="Helical" evidence="1">
    <location>
        <begin position="112"/>
        <end position="130"/>
    </location>
</feature>
<protein>
    <submittedName>
        <fullName evidence="2">Uncharacterized protein</fullName>
    </submittedName>
</protein>
<dbReference type="AlphaFoldDB" id="A0A450Y987"/>
<evidence type="ECO:0000256" key="1">
    <source>
        <dbReference type="SAM" id="Phobius"/>
    </source>
</evidence>
<sequence length="215" mass="23104">MVCFRVVYHMGHGFRCRVRGDCIRADGVPIFVISVSNRVHRDLICIIRVQNYVNAVPTSVNRVQSCVHRVPNCVIAVQICFSGDRDSVHEVPNSDDGNQDGKRRLGPRVPDISGALFLGRFGFFLLFGLFETLAQLFGDGFEARRGFGGGFHIGVDLAGLLHGLAAHGDAGVVHLGGKGVDDGADVGERAEQIYVILEFGGAEIGGKDARMVLGG</sequence>
<organism evidence="2">
    <name type="scientific">Candidatus Kentrum sp. SD</name>
    <dbReference type="NCBI Taxonomy" id="2126332"/>
    <lineage>
        <taxon>Bacteria</taxon>
        <taxon>Pseudomonadati</taxon>
        <taxon>Pseudomonadota</taxon>
        <taxon>Gammaproteobacteria</taxon>
        <taxon>Candidatus Kentrum</taxon>
    </lineage>
</organism>